<accession>A0A1D3UH51</accession>
<organism evidence="1 2">
    <name type="scientific">Tannerella forsythia</name>
    <name type="common">Bacteroides forsythus</name>
    <dbReference type="NCBI Taxonomy" id="28112"/>
    <lineage>
        <taxon>Bacteria</taxon>
        <taxon>Pseudomonadati</taxon>
        <taxon>Bacteroidota</taxon>
        <taxon>Bacteroidia</taxon>
        <taxon>Bacteroidales</taxon>
        <taxon>Tannerellaceae</taxon>
        <taxon>Tannerella</taxon>
    </lineage>
</organism>
<dbReference type="EMBL" id="FMMM01000026">
    <property type="protein sequence ID" value="SCQ19494.1"/>
    <property type="molecule type" value="Genomic_DNA"/>
</dbReference>
<evidence type="ECO:0000313" key="1">
    <source>
        <dbReference type="EMBL" id="SCQ19494.1"/>
    </source>
</evidence>
<evidence type="ECO:0000313" key="2">
    <source>
        <dbReference type="Proteomes" id="UP000182057"/>
    </source>
</evidence>
<dbReference type="Proteomes" id="UP000182057">
    <property type="component" value="Unassembled WGS sequence"/>
</dbReference>
<sequence>MVALFLFLFLLLSVKNKSIMLHLFIHRYYRHFLLIAARSSVSNSNFKAQLLQSFAYFGGVHK</sequence>
<protein>
    <submittedName>
        <fullName evidence="1">Uncharacterized protein</fullName>
    </submittedName>
</protein>
<name>A0A1D3UH51_TANFO</name>
<reference evidence="1 2" key="1">
    <citation type="submission" date="2016-09" db="EMBL/GenBank/DDBJ databases">
        <authorList>
            <person name="Capua I."/>
            <person name="De Benedictis P."/>
            <person name="Joannis T."/>
            <person name="Lombin L.H."/>
            <person name="Cattoli G."/>
        </authorList>
    </citation>
    <scope>NUCLEOTIDE SEQUENCE [LARGE SCALE GENOMIC DNA]</scope>
    <source>
        <strain evidence="1 2">UB20</strain>
    </source>
</reference>
<proteinExistence type="predicted"/>
<dbReference type="AlphaFoldDB" id="A0A1D3UH51"/>
<gene>
    <name evidence="1" type="ORF">TFUB20_00724</name>
</gene>